<evidence type="ECO:0000313" key="1">
    <source>
        <dbReference type="EMBL" id="CAE0352765.1"/>
    </source>
</evidence>
<sequence length="101" mass="11633">MTNGSLKLGEESEDEEDLTKYITTAGYQKNKVPVDKSLDSELSFTLLYQKIRRKYMINAITSKDEKKVRGYRILKNVEKQLASTKKSKTNEFDFEDDLGDA</sequence>
<organism evidence="1">
    <name type="scientific">Euplotes harpa</name>
    <dbReference type="NCBI Taxonomy" id="151035"/>
    <lineage>
        <taxon>Eukaryota</taxon>
        <taxon>Sar</taxon>
        <taxon>Alveolata</taxon>
        <taxon>Ciliophora</taxon>
        <taxon>Intramacronucleata</taxon>
        <taxon>Spirotrichea</taxon>
        <taxon>Hypotrichia</taxon>
        <taxon>Euplotida</taxon>
        <taxon>Euplotidae</taxon>
        <taxon>Euplotes</taxon>
    </lineage>
</organism>
<proteinExistence type="predicted"/>
<accession>A0A7S3N8Y4</accession>
<name>A0A7S3N8Y4_9SPIT</name>
<protein>
    <submittedName>
        <fullName evidence="1">Uncharacterized protein</fullName>
    </submittedName>
</protein>
<dbReference type="AlphaFoldDB" id="A0A7S3N8Y4"/>
<reference evidence="1" key="1">
    <citation type="submission" date="2021-01" db="EMBL/GenBank/DDBJ databases">
        <authorList>
            <person name="Corre E."/>
            <person name="Pelletier E."/>
            <person name="Niang G."/>
            <person name="Scheremetjew M."/>
            <person name="Finn R."/>
            <person name="Kale V."/>
            <person name="Holt S."/>
            <person name="Cochrane G."/>
            <person name="Meng A."/>
            <person name="Brown T."/>
            <person name="Cohen L."/>
        </authorList>
    </citation>
    <scope>NUCLEOTIDE SEQUENCE</scope>
    <source>
        <strain evidence="1">FSP1.4</strain>
    </source>
</reference>
<gene>
    <name evidence="1" type="ORF">EHAR0213_LOCUS11681</name>
</gene>
<dbReference type="EMBL" id="HBII01027886">
    <property type="protein sequence ID" value="CAE0352765.1"/>
    <property type="molecule type" value="Transcribed_RNA"/>
</dbReference>